<keyword evidence="1" id="KW-0732">Signal</keyword>
<organism evidence="2 3">
    <name type="scientific">Ulvibacter litoralis</name>
    <dbReference type="NCBI Taxonomy" id="227084"/>
    <lineage>
        <taxon>Bacteria</taxon>
        <taxon>Pseudomonadati</taxon>
        <taxon>Bacteroidota</taxon>
        <taxon>Flavobacteriia</taxon>
        <taxon>Flavobacteriales</taxon>
        <taxon>Flavobacteriaceae</taxon>
        <taxon>Ulvibacter</taxon>
    </lineage>
</organism>
<reference evidence="2 3" key="1">
    <citation type="submission" date="2016-10" db="EMBL/GenBank/DDBJ databases">
        <authorList>
            <person name="de Groot N.N."/>
        </authorList>
    </citation>
    <scope>NUCLEOTIDE SEQUENCE [LARGE SCALE GENOMIC DNA]</scope>
    <source>
        <strain evidence="2 3">DSM 16195</strain>
    </source>
</reference>
<dbReference type="RefSeq" id="WP_093143386.1">
    <property type="nucleotide sequence ID" value="NZ_BMWO01000002.1"/>
</dbReference>
<proteinExistence type="predicted"/>
<dbReference type="AlphaFoldDB" id="A0A1G7FL70"/>
<evidence type="ECO:0000256" key="1">
    <source>
        <dbReference type="SAM" id="SignalP"/>
    </source>
</evidence>
<feature type="chain" id="PRO_5011701069" evidence="1">
    <location>
        <begin position="24"/>
        <end position="132"/>
    </location>
</feature>
<feature type="signal peptide" evidence="1">
    <location>
        <begin position="1"/>
        <end position="23"/>
    </location>
</feature>
<protein>
    <submittedName>
        <fullName evidence="2">Uncharacterized protein</fullName>
    </submittedName>
</protein>
<dbReference type="STRING" id="227084.SAMN05421855_102626"/>
<sequence length="132" mass="15331">MVKLFSISFSFLILLQSIGLSFADIARIDELVEHAQYHNEQFGDNIAVFLAKHYGELKAEHHKEHHEEKEDHEQLPFQHQTNVSSMASFVLNCAKNEFKTPDFSESRTHNFFYQEPSSSLHLKGLFQPPRQS</sequence>
<accession>A0A1G7FL70</accession>
<dbReference type="EMBL" id="FNBA01000002">
    <property type="protein sequence ID" value="SDE76623.1"/>
    <property type="molecule type" value="Genomic_DNA"/>
</dbReference>
<evidence type="ECO:0000313" key="3">
    <source>
        <dbReference type="Proteomes" id="UP000199321"/>
    </source>
</evidence>
<dbReference type="Proteomes" id="UP000199321">
    <property type="component" value="Unassembled WGS sequence"/>
</dbReference>
<evidence type="ECO:0000313" key="2">
    <source>
        <dbReference type="EMBL" id="SDE76623.1"/>
    </source>
</evidence>
<gene>
    <name evidence="2" type="ORF">SAMN05421855_102626</name>
</gene>
<keyword evidence="3" id="KW-1185">Reference proteome</keyword>
<dbReference type="OrthoDB" id="1446707at2"/>
<name>A0A1G7FL70_9FLAO</name>